<protein>
    <submittedName>
        <fullName evidence="3">Uncharacterized protein</fullName>
    </submittedName>
</protein>
<evidence type="ECO:0000256" key="1">
    <source>
        <dbReference type="SAM" id="MobiDB-lite"/>
    </source>
</evidence>
<feature type="region of interest" description="Disordered" evidence="1">
    <location>
        <begin position="113"/>
        <end position="143"/>
    </location>
</feature>
<comment type="caution">
    <text evidence="3">The sequence shown here is derived from an EMBL/GenBank/DDBJ whole genome shotgun (WGS) entry which is preliminary data.</text>
</comment>
<organism evidence="3">
    <name type="scientific">Haloferax sp. CBA1149</name>
    <dbReference type="NCBI Taxonomy" id="2650753"/>
    <lineage>
        <taxon>Archaea</taxon>
        <taxon>Methanobacteriati</taxon>
        <taxon>Methanobacteriota</taxon>
        <taxon>Stenosarchaea group</taxon>
        <taxon>Halobacteria</taxon>
        <taxon>Halobacteriales</taxon>
        <taxon>Haloferacaceae</taxon>
        <taxon>Haloferax</taxon>
    </lineage>
</organism>
<dbReference type="AlphaFoldDB" id="A0A643JYM1"/>
<gene>
    <name evidence="3" type="ORF">Hfx1149_17080</name>
</gene>
<reference evidence="3" key="1">
    <citation type="submission" date="2019-09" db="EMBL/GenBank/DDBJ databases">
        <title>Genomic analysis of Haloferax sp. CBA1149.</title>
        <authorList>
            <person name="Roh S.W."/>
        </authorList>
    </citation>
    <scope>NUCLEOTIDE SEQUENCE</scope>
    <source>
        <strain evidence="3">CBA1149</strain>
    </source>
</reference>
<keyword evidence="2" id="KW-0472">Membrane</keyword>
<sequence>MRARDGGFFDSYDFFGKAIPGVVWLFGIVLLLPMSIFPDGETTVFTIRNVALILITGVAVGLVFGEGIHNVAVNIERSFGWLRGWLMRLRDATSSHRPYPILFAQDVLLGKTGDPEGPPDQTGDESTVDGVADTSDETDKTETNFKPRMHDWWENTKSNWSNDLNVDWVFPIEIGHAMKDWAKRRLKEVDTGLISHRDLFVRNLEDQVLPYRNTESRKETKYELFVNAVESELDDLDVTLEREGSRLEELYPLITTRLDEAQPTRAGSFQSRYSFCRSMWVVLAGLTIAYLSVFVHQNKLALLDAVSTLPTDVANFTAESVILQLVLAFSLTLFIGVLIESLVLVFAQNWRENALSSLMTVGLYVVAAGGLVLFGGDILAQIAGLLVHLFVPVLGYSIELAAQLTDIYATLFNYKIDEPDILLFSVFGGLIGPLIIVLTVSTIAFFDASGDYKEYYVEYLVTEYTEKVHSSDGDKDPDD</sequence>
<feature type="transmembrane region" description="Helical" evidence="2">
    <location>
        <begin position="421"/>
        <end position="446"/>
    </location>
</feature>
<evidence type="ECO:0000256" key="2">
    <source>
        <dbReference type="SAM" id="Phobius"/>
    </source>
</evidence>
<name>A0A643JYM1_9EURY</name>
<feature type="transmembrane region" description="Helical" evidence="2">
    <location>
        <begin position="354"/>
        <end position="374"/>
    </location>
</feature>
<dbReference type="EMBL" id="VZUS01000006">
    <property type="protein sequence ID" value="KAB1184777.1"/>
    <property type="molecule type" value="Genomic_DNA"/>
</dbReference>
<feature type="transmembrane region" description="Helical" evidence="2">
    <location>
        <begin position="380"/>
        <end position="401"/>
    </location>
</feature>
<feature type="transmembrane region" description="Helical" evidence="2">
    <location>
        <begin position="21"/>
        <end position="38"/>
    </location>
</feature>
<accession>A0A643JYM1</accession>
<feature type="transmembrane region" description="Helical" evidence="2">
    <location>
        <begin position="50"/>
        <end position="73"/>
    </location>
</feature>
<evidence type="ECO:0000313" key="3">
    <source>
        <dbReference type="EMBL" id="KAB1184777.1"/>
    </source>
</evidence>
<dbReference type="RefSeq" id="WP_151139941.1">
    <property type="nucleotide sequence ID" value="NZ_VZUS01000006.1"/>
</dbReference>
<feature type="transmembrane region" description="Helical" evidence="2">
    <location>
        <begin position="321"/>
        <end position="347"/>
    </location>
</feature>
<keyword evidence="2" id="KW-1133">Transmembrane helix</keyword>
<proteinExistence type="predicted"/>
<feature type="transmembrane region" description="Helical" evidence="2">
    <location>
        <begin position="275"/>
        <end position="295"/>
    </location>
</feature>
<keyword evidence="2" id="KW-0812">Transmembrane</keyword>